<dbReference type="InterPro" id="IPR036388">
    <property type="entry name" value="WH-like_DNA-bd_sf"/>
</dbReference>
<organism evidence="3 4">
    <name type="scientific">Serratia fonticola</name>
    <dbReference type="NCBI Taxonomy" id="47917"/>
    <lineage>
        <taxon>Bacteria</taxon>
        <taxon>Pseudomonadati</taxon>
        <taxon>Pseudomonadota</taxon>
        <taxon>Gammaproteobacteria</taxon>
        <taxon>Enterobacterales</taxon>
        <taxon>Yersiniaceae</taxon>
        <taxon>Serratia</taxon>
    </lineage>
</organism>
<reference evidence="3" key="1">
    <citation type="submission" date="2020-08" db="EMBL/GenBank/DDBJ databases">
        <title>Food and environmental bacterial isolates.</title>
        <authorList>
            <person name="Richter L."/>
            <person name="Du Plessis E.M."/>
            <person name="Duvenage S."/>
            <person name="Allam M."/>
            <person name="Korsten L."/>
        </authorList>
    </citation>
    <scope>NUCLEOTIDE SEQUENCE</scope>
    <source>
        <strain evidence="3">UPMP2127</strain>
    </source>
</reference>
<dbReference type="Gene3D" id="1.10.10.10">
    <property type="entry name" value="Winged helix-like DNA-binding domain superfamily/Winged helix DNA-binding domain"/>
    <property type="match status" value="1"/>
</dbReference>
<keyword evidence="1" id="KW-0238">DNA-binding</keyword>
<dbReference type="GO" id="GO:0006355">
    <property type="term" value="P:regulation of DNA-templated transcription"/>
    <property type="evidence" value="ECO:0007669"/>
    <property type="project" value="InterPro"/>
</dbReference>
<name>A0AAW3WUY8_SERFO</name>
<feature type="domain" description="HTH luxR-type" evidence="2">
    <location>
        <begin position="22"/>
        <end position="69"/>
    </location>
</feature>
<evidence type="ECO:0000256" key="1">
    <source>
        <dbReference type="ARBA" id="ARBA00023125"/>
    </source>
</evidence>
<dbReference type="PROSITE" id="PS50043">
    <property type="entry name" value="HTH_LUXR_2"/>
    <property type="match status" value="1"/>
</dbReference>
<accession>A0AAW3WUY8</accession>
<dbReference type="Proteomes" id="UP000659084">
    <property type="component" value="Unassembled WGS sequence"/>
</dbReference>
<dbReference type="GO" id="GO:0003677">
    <property type="term" value="F:DNA binding"/>
    <property type="evidence" value="ECO:0007669"/>
    <property type="project" value="UniProtKB-KW"/>
</dbReference>
<evidence type="ECO:0000313" key="3">
    <source>
        <dbReference type="EMBL" id="MBC3214215.1"/>
    </source>
</evidence>
<evidence type="ECO:0000259" key="2">
    <source>
        <dbReference type="PROSITE" id="PS50043"/>
    </source>
</evidence>
<dbReference type="SMART" id="SM00421">
    <property type="entry name" value="HTH_LUXR"/>
    <property type="match status" value="1"/>
</dbReference>
<dbReference type="PRINTS" id="PR00038">
    <property type="entry name" value="HTHLUXR"/>
</dbReference>
<evidence type="ECO:0000313" key="4">
    <source>
        <dbReference type="Proteomes" id="UP000659084"/>
    </source>
</evidence>
<dbReference type="SUPFAM" id="SSF46894">
    <property type="entry name" value="C-terminal effector domain of the bipartite response regulators"/>
    <property type="match status" value="1"/>
</dbReference>
<dbReference type="CDD" id="cd06170">
    <property type="entry name" value="LuxR_C_like"/>
    <property type="match status" value="1"/>
</dbReference>
<protein>
    <submittedName>
        <fullName evidence="3">Helix-turn-helix transcriptional regulator</fullName>
    </submittedName>
</protein>
<dbReference type="PROSITE" id="PS00622">
    <property type="entry name" value="HTH_LUXR_1"/>
    <property type="match status" value="1"/>
</dbReference>
<dbReference type="InterPro" id="IPR000792">
    <property type="entry name" value="Tscrpt_reg_LuxR_C"/>
</dbReference>
<dbReference type="AlphaFoldDB" id="A0AAW3WUY8"/>
<comment type="caution">
    <text evidence="3">The sequence shown here is derived from an EMBL/GenBank/DDBJ whole genome shotgun (WGS) entry which is preliminary data.</text>
</comment>
<dbReference type="EMBL" id="JACNYO010000022">
    <property type="protein sequence ID" value="MBC3214215.1"/>
    <property type="molecule type" value="Genomic_DNA"/>
</dbReference>
<dbReference type="Pfam" id="PF00196">
    <property type="entry name" value="GerE"/>
    <property type="match status" value="1"/>
</dbReference>
<proteinExistence type="predicted"/>
<dbReference type="InterPro" id="IPR016032">
    <property type="entry name" value="Sig_transdc_resp-reg_C-effctor"/>
</dbReference>
<sequence>MTNASKVFPTQQKSIEPMRIFKGELTEREKTILYPTINDMRVQSISRILCISVKTVYTHRRNAFPKLGR</sequence>
<gene>
    <name evidence="3" type="ORF">H8J20_18900</name>
</gene>